<evidence type="ECO:0000256" key="1">
    <source>
        <dbReference type="ARBA" id="ARBA00004141"/>
    </source>
</evidence>
<protein>
    <submittedName>
        <fullName evidence="8">Transmembrane and coiled-coil domain-containing protein-like protein</fullName>
    </submittedName>
</protein>
<sequence length="634" mass="69172">MDASTEQHDDALSTPGSIGYNSISSIGSDSIEPLSSSLSLAGNYSLCGICALSFHYLFDDTSNRQFCETTINCLVNHLSLPKQVANAMQALLNGEGGDIQAFINLLKEEASLKNSCVRVVEELVMFSVREGVYDARLRILILYVAELLRVPLPLVELYEESVVEMLSSDIPEQTNEELIEKAKRQRNKKIKRYFMIGLAGLGGGAIIGLTGGLAAPFVAAGAGAIIGGAGAAALGSTAGIAVIGSLFGVAGAGLTGYKMKKRVGDIEEFAFDTLTKGRELHLTIAVSGWITEEDVNAFQKPWQSLMNSREQYCIRYESSYLLELGRAMDYFLSFAVSMAAQEALKYTILSGIITAIAWPATFVTFASVIDNPWGVCIRRSAEVGKHLAEILIARQQGKRPVTLIGFSLGARVIFYCLQEMAQRKGCEGIVEDVVLLGAPVPGYVDQWKSFQRVVNGRIVNGYCKGDWLLKFLYRTSTATLKIAGLGPVEWKDRRMINIDLSEIVSGHMDYYAKMPLVLEAVGVRTNEDLTKRDAKTMRKCFSGLPHTVEKSSSSFTINSSLRLSKSETNFSRRFSSPCYIGEEVSVNIPRRSSSLESVLSKISSGVAMTPSISHSDNLSHKLSKSLSFQKPLDP</sequence>
<evidence type="ECO:0000313" key="7">
    <source>
        <dbReference type="EMBL" id="RWS12442.1"/>
    </source>
</evidence>
<dbReference type="EMBL" id="NCKU01001316">
    <property type="protein sequence ID" value="RWS12454.1"/>
    <property type="molecule type" value="Genomic_DNA"/>
</dbReference>
<gene>
    <name evidence="7" type="ORF">B4U79_07559</name>
    <name evidence="8" type="ORF">B4U79_11705</name>
</gene>
<dbReference type="PANTHER" id="PTHR17920">
    <property type="entry name" value="TRANSMEMBRANE AND COILED-COIL DOMAIN-CONTAINING PROTEIN 4 TMCO4"/>
    <property type="match status" value="1"/>
</dbReference>
<reference evidence="8" key="2">
    <citation type="submission" date="2018-11" db="EMBL/GenBank/DDBJ databases">
        <title>Trombidioid mite genomics.</title>
        <authorList>
            <person name="Dong X."/>
        </authorList>
    </citation>
    <scope>NUCLEOTIDE SEQUENCE</scope>
    <source>
        <strain evidence="8">UoL-WK</strain>
    </source>
</reference>
<evidence type="ECO:0000313" key="8">
    <source>
        <dbReference type="EMBL" id="RWS12454.1"/>
    </source>
</evidence>
<evidence type="ECO:0000313" key="9">
    <source>
        <dbReference type="Proteomes" id="UP000285301"/>
    </source>
</evidence>
<evidence type="ECO:0000256" key="3">
    <source>
        <dbReference type="ARBA" id="ARBA00022692"/>
    </source>
</evidence>
<feature type="transmembrane region" description="Helical" evidence="6">
    <location>
        <begin position="346"/>
        <end position="369"/>
    </location>
</feature>
<comment type="subcellular location">
    <subcellularLocation>
        <location evidence="1">Membrane</location>
        <topology evidence="1">Multi-pass membrane protein</topology>
    </subcellularLocation>
</comment>
<evidence type="ECO:0000256" key="5">
    <source>
        <dbReference type="ARBA" id="ARBA00023136"/>
    </source>
</evidence>
<dbReference type="GO" id="GO:0016020">
    <property type="term" value="C:membrane"/>
    <property type="evidence" value="ECO:0007669"/>
    <property type="project" value="UniProtKB-SubCell"/>
</dbReference>
<keyword evidence="3 6" id="KW-0812">Transmembrane</keyword>
<dbReference type="Proteomes" id="UP000285301">
    <property type="component" value="Unassembled WGS sequence"/>
</dbReference>
<dbReference type="SUPFAM" id="SSF53474">
    <property type="entry name" value="alpha/beta-Hydrolases"/>
    <property type="match status" value="1"/>
</dbReference>
<feature type="transmembrane region" description="Helical" evidence="6">
    <location>
        <begin position="193"/>
        <end position="219"/>
    </location>
</feature>
<accession>A0A3S3PHD4</accession>
<comment type="caution">
    <text evidence="8">The sequence shown here is derived from an EMBL/GenBank/DDBJ whole genome shotgun (WGS) entry which is preliminary data.</text>
</comment>
<dbReference type="STRING" id="1965070.A0A3S3PHD4"/>
<dbReference type="OrthoDB" id="277931at2759"/>
<evidence type="ECO:0000256" key="2">
    <source>
        <dbReference type="ARBA" id="ARBA00009824"/>
    </source>
</evidence>
<comment type="similarity">
    <text evidence="2">Belongs to the TMCO4 family.</text>
</comment>
<dbReference type="InterPro" id="IPR029058">
    <property type="entry name" value="AB_hydrolase_fold"/>
</dbReference>
<keyword evidence="4 6" id="KW-1133">Transmembrane helix</keyword>
<name>A0A3S3PHD4_9ACAR</name>
<dbReference type="InterPro" id="IPR007941">
    <property type="entry name" value="DUF726"/>
</dbReference>
<reference evidence="8 9" key="1">
    <citation type="journal article" date="2018" name="Gigascience">
        <title>Genomes of trombidid mites reveal novel predicted allergens and laterally-transferred genes associated with secondary metabolism.</title>
        <authorList>
            <person name="Dong X."/>
            <person name="Chaisiri K."/>
            <person name="Xia D."/>
            <person name="Armstrong S.D."/>
            <person name="Fang Y."/>
            <person name="Donnelly M.J."/>
            <person name="Kadowaki T."/>
            <person name="McGarry J.W."/>
            <person name="Darby A.C."/>
            <person name="Makepeace B.L."/>
        </authorList>
    </citation>
    <scope>NUCLEOTIDE SEQUENCE [LARGE SCALE GENOMIC DNA]</scope>
    <source>
        <strain evidence="8">UoL-WK</strain>
    </source>
</reference>
<feature type="transmembrane region" description="Helical" evidence="6">
    <location>
        <begin position="225"/>
        <end position="252"/>
    </location>
</feature>
<dbReference type="EMBL" id="NCKU01001318">
    <property type="protein sequence ID" value="RWS12442.1"/>
    <property type="molecule type" value="Genomic_DNA"/>
</dbReference>
<dbReference type="Pfam" id="PF05277">
    <property type="entry name" value="DUF726"/>
    <property type="match status" value="1"/>
</dbReference>
<dbReference type="PANTHER" id="PTHR17920:SF3">
    <property type="entry name" value="TRANSMEMBRANE AND COILED-COIL DOMAIN-CONTAINING PROTEIN 4"/>
    <property type="match status" value="1"/>
</dbReference>
<organism evidence="8 9">
    <name type="scientific">Dinothrombium tinctorium</name>
    <dbReference type="NCBI Taxonomy" id="1965070"/>
    <lineage>
        <taxon>Eukaryota</taxon>
        <taxon>Metazoa</taxon>
        <taxon>Ecdysozoa</taxon>
        <taxon>Arthropoda</taxon>
        <taxon>Chelicerata</taxon>
        <taxon>Arachnida</taxon>
        <taxon>Acari</taxon>
        <taxon>Acariformes</taxon>
        <taxon>Trombidiformes</taxon>
        <taxon>Prostigmata</taxon>
        <taxon>Anystina</taxon>
        <taxon>Parasitengona</taxon>
        <taxon>Trombidioidea</taxon>
        <taxon>Trombidiidae</taxon>
        <taxon>Dinothrombium</taxon>
    </lineage>
</organism>
<proteinExistence type="inferred from homology"/>
<dbReference type="AlphaFoldDB" id="A0A3S3PHD4"/>
<keyword evidence="9" id="KW-1185">Reference proteome</keyword>
<dbReference type="Gene3D" id="3.40.50.1820">
    <property type="entry name" value="alpha/beta hydrolase"/>
    <property type="match status" value="1"/>
</dbReference>
<evidence type="ECO:0000256" key="4">
    <source>
        <dbReference type="ARBA" id="ARBA00022989"/>
    </source>
</evidence>
<evidence type="ECO:0000256" key="6">
    <source>
        <dbReference type="SAM" id="Phobius"/>
    </source>
</evidence>
<keyword evidence="5 6" id="KW-0472">Membrane</keyword>